<dbReference type="GO" id="GO:0180022">
    <property type="term" value="C:RQC-trigger complex"/>
    <property type="evidence" value="ECO:0007669"/>
    <property type="project" value="InterPro"/>
</dbReference>
<gene>
    <name evidence="2" type="ORF">DI09_34p50</name>
</gene>
<dbReference type="EMBL" id="JMKJ01000277">
    <property type="protein sequence ID" value="KGG51454.1"/>
    <property type="molecule type" value="Genomic_DNA"/>
</dbReference>
<comment type="caution">
    <text evidence="2">The sequence shown here is derived from an EMBL/GenBank/DDBJ whole genome shotgun (WGS) entry which is preliminary data.</text>
</comment>
<reference evidence="2 3" key="1">
    <citation type="submission" date="2014-04" db="EMBL/GenBank/DDBJ databases">
        <title>A new species of microsporidia sheds light on the evolution of extreme parasitism.</title>
        <authorList>
            <person name="Haag K.L."/>
            <person name="James T.Y."/>
            <person name="Larsson R."/>
            <person name="Schaer T.M."/>
            <person name="Refardt D."/>
            <person name="Pombert J.-F."/>
            <person name="Ebert D."/>
        </authorList>
    </citation>
    <scope>NUCLEOTIDE SEQUENCE [LARGE SCALE GENOMIC DNA]</scope>
    <source>
        <strain evidence="2 3">UGP3</strain>
        <tissue evidence="2">Spores</tissue>
    </source>
</reference>
<evidence type="ECO:0000313" key="3">
    <source>
        <dbReference type="Proteomes" id="UP000029725"/>
    </source>
</evidence>
<keyword evidence="3" id="KW-1185">Reference proteome</keyword>
<evidence type="ECO:0000313" key="2">
    <source>
        <dbReference type="EMBL" id="KGG51454.1"/>
    </source>
</evidence>
<name>A0A098VRM8_9MICR</name>
<protein>
    <recommendedName>
        <fullName evidence="1">TRIP4/RQT4 C2HC5-type zinc finger domain-containing protein</fullName>
    </recommendedName>
</protein>
<dbReference type="AlphaFoldDB" id="A0A098VRM8"/>
<dbReference type="RefSeq" id="XP_013237908.1">
    <property type="nucleotide sequence ID" value="XM_013382454.1"/>
</dbReference>
<evidence type="ECO:0000259" key="1">
    <source>
        <dbReference type="Pfam" id="PF06221"/>
    </source>
</evidence>
<organism evidence="2 3">
    <name type="scientific">Mitosporidium daphniae</name>
    <dbReference type="NCBI Taxonomy" id="1485682"/>
    <lineage>
        <taxon>Eukaryota</taxon>
        <taxon>Fungi</taxon>
        <taxon>Fungi incertae sedis</taxon>
        <taxon>Microsporidia</taxon>
        <taxon>Mitosporidium</taxon>
    </lineage>
</organism>
<proteinExistence type="predicted"/>
<sequence>MSPLGNEFCPCMGLSHAVFFQCIDCGQIICEAFDPLVRKCPICNASLKYPIEIESLLSARKTRAMQSLKPEKRQSADLCNIAFKDCNDEKCLKEWHMPKQFDSKAQAQAIKEDGATLKPFRNRKATITRVGKF</sequence>
<dbReference type="GO" id="GO:0005634">
    <property type="term" value="C:nucleus"/>
    <property type="evidence" value="ECO:0007669"/>
    <property type="project" value="InterPro"/>
</dbReference>
<dbReference type="VEuPathDB" id="MicrosporidiaDB:DI09_34p50"/>
<feature type="domain" description="TRIP4/RQT4 C2HC5-type zinc finger" evidence="1">
    <location>
        <begin position="8"/>
        <end position="54"/>
    </location>
</feature>
<dbReference type="GO" id="GO:0072344">
    <property type="term" value="P:rescue of stalled ribosome"/>
    <property type="evidence" value="ECO:0007669"/>
    <property type="project" value="InterPro"/>
</dbReference>
<dbReference type="Pfam" id="PF06221">
    <property type="entry name" value="zf-C2HC5"/>
    <property type="match status" value="1"/>
</dbReference>
<accession>A0A098VRM8</accession>
<dbReference type="GeneID" id="25259660"/>
<dbReference type="GO" id="GO:0008270">
    <property type="term" value="F:zinc ion binding"/>
    <property type="evidence" value="ECO:0007669"/>
    <property type="project" value="InterPro"/>
</dbReference>
<dbReference type="Proteomes" id="UP000029725">
    <property type="component" value="Unassembled WGS sequence"/>
</dbReference>
<dbReference type="InterPro" id="IPR009349">
    <property type="entry name" value="TRIP4/RQT4_C2HC5_Znf"/>
</dbReference>
<dbReference type="HOGENOM" id="CLU_1907202_0_0_1"/>